<organism evidence="1 2">
    <name type="scientific">Priestia megaterium (strain ATCC 14581 / DSM 32 / CCUG 1817 / JCM 2506 / NBRC 15308 / NCIMB 9376 / NCTC 10342 / NRRL B-14308 / VKM B-512 / Ford 19)</name>
    <name type="common">Bacillus megaterium</name>
    <dbReference type="NCBI Taxonomy" id="1348623"/>
    <lineage>
        <taxon>Bacteria</taxon>
        <taxon>Bacillati</taxon>
        <taxon>Bacillota</taxon>
        <taxon>Bacilli</taxon>
        <taxon>Bacillales</taxon>
        <taxon>Bacillaceae</taxon>
        <taxon>Priestia</taxon>
    </lineage>
</organism>
<evidence type="ECO:0000313" key="1">
    <source>
        <dbReference type="EMBL" id="AJI24208.1"/>
    </source>
</evidence>
<dbReference type="EMBL" id="CP009920">
    <property type="protein sequence ID" value="AJI24208.1"/>
    <property type="molecule type" value="Genomic_DNA"/>
</dbReference>
<accession>A0A0B6AU31</accession>
<protein>
    <submittedName>
        <fullName evidence="1">Uncharacterized protein</fullName>
    </submittedName>
</protein>
<name>A0A0B6AU31_PRIM2</name>
<dbReference type="KEGG" id="bmeg:BG04_3909"/>
<dbReference type="HOGENOM" id="CLU_1841133_0_0_9"/>
<reference evidence="1 2" key="1">
    <citation type="journal article" date="2015" name="Genome Announc.">
        <title>Complete genome sequences for 35 biothreat assay-relevant bacillus species.</title>
        <authorList>
            <person name="Johnson S.L."/>
            <person name="Daligault H.E."/>
            <person name="Davenport K.W."/>
            <person name="Jaissle J."/>
            <person name="Frey K.G."/>
            <person name="Ladner J.T."/>
            <person name="Broomall S.M."/>
            <person name="Bishop-Lilly K.A."/>
            <person name="Bruce D.C."/>
            <person name="Gibbons H.S."/>
            <person name="Coyne S.R."/>
            <person name="Lo C.C."/>
            <person name="Meincke L."/>
            <person name="Munk A.C."/>
            <person name="Koroleva G.I."/>
            <person name="Rosenzweig C.N."/>
            <person name="Palacios G.F."/>
            <person name="Redden C.L."/>
            <person name="Minogue T.D."/>
            <person name="Chain P.S."/>
        </authorList>
    </citation>
    <scope>NUCLEOTIDE SEQUENCE [LARGE SCALE GENOMIC DNA]</scope>
    <source>
        <strain evidence="2">ATCC 14581 / DSM 32 / JCM 2506 / NBRC 15308 / NCIMB 9376 / NCTC 10342 / NRRL B-14308 / VKM B-512</strain>
    </source>
</reference>
<dbReference type="AlphaFoldDB" id="A0A0B6AU31"/>
<dbReference type="Proteomes" id="UP000031829">
    <property type="component" value="Chromosome"/>
</dbReference>
<proteinExistence type="predicted"/>
<sequence length="139" mass="15359">MQEIMLKELCLSSSITFFKFQLQNSLFIGTPIHSLIREQSNPPTCCVKNVPSFDKILLTSEAQKDSCWFKIKSNVSSLNGKFSSSVRSTTLTPSGSKRFLAIGTLGFYPSVVYITRGKGCNKDKNSPPPVPISKATLEF</sequence>
<gene>
    <name evidence="1" type="ORF">BG04_3909</name>
</gene>
<evidence type="ECO:0000313" key="2">
    <source>
        <dbReference type="Proteomes" id="UP000031829"/>
    </source>
</evidence>